<name>U9USS4_RHIID</name>
<protein>
    <submittedName>
        <fullName evidence="1">Uncharacterized protein</fullName>
    </submittedName>
</protein>
<dbReference type="EMBL" id="KI275303">
    <property type="protein sequence ID" value="ESA22767.1"/>
    <property type="molecule type" value="Genomic_DNA"/>
</dbReference>
<sequence>MVLGSFVLDDHVNYNQKKNVHPDAEIAMDDELEELPENRETQTSEFTLDCHLNLGKCQKVVNTYSLQQEFSYKTRRSESDYDGIIDDLRMSIPNLETHDFLIRPEFYNNSDVGVFPSETEDINKLHSKIFAQMLNISDLYIAI</sequence>
<organism evidence="1">
    <name type="scientific">Rhizophagus irregularis (strain DAOM 181602 / DAOM 197198 / MUCL 43194)</name>
    <name type="common">Arbuscular mycorrhizal fungus</name>
    <name type="synonym">Glomus intraradices</name>
    <dbReference type="NCBI Taxonomy" id="747089"/>
    <lineage>
        <taxon>Eukaryota</taxon>
        <taxon>Fungi</taxon>
        <taxon>Fungi incertae sedis</taxon>
        <taxon>Mucoromycota</taxon>
        <taxon>Glomeromycotina</taxon>
        <taxon>Glomeromycetes</taxon>
        <taxon>Glomerales</taxon>
        <taxon>Glomeraceae</taxon>
        <taxon>Rhizophagus</taxon>
    </lineage>
</organism>
<proteinExistence type="predicted"/>
<accession>U9USS4</accession>
<reference evidence="1" key="1">
    <citation type="submission" date="2013-07" db="EMBL/GenBank/DDBJ databases">
        <title>The genome of an arbuscular mycorrhizal fungus provides insights into the evolution of the oldest plant symbiosis.</title>
        <authorList>
            <consortium name="DOE Joint Genome Institute"/>
            <person name="Tisserant E."/>
            <person name="Malbreil M."/>
            <person name="Kuo A."/>
            <person name="Kohler A."/>
            <person name="Symeonidi A."/>
            <person name="Balestrini R."/>
            <person name="Charron P."/>
            <person name="Duensing N."/>
            <person name="Frei-dit-Frey N."/>
            <person name="Gianinazzi-Pearson V."/>
            <person name="Gilbert B."/>
            <person name="Handa Y."/>
            <person name="Hijri M."/>
            <person name="Kaul R."/>
            <person name="Kawaguchi M."/>
            <person name="Krajinski F."/>
            <person name="Lammers P."/>
            <person name="Lapierre D."/>
            <person name="Masclaux F.G."/>
            <person name="Murat C."/>
            <person name="Morin E."/>
            <person name="Ndikumana S."/>
            <person name="Pagni M."/>
            <person name="Petitpierre D."/>
            <person name="Requena N."/>
            <person name="Rosikiewicz P."/>
            <person name="Riley R."/>
            <person name="Saito K."/>
            <person name="San Clemente H."/>
            <person name="Shapiro H."/>
            <person name="van Tuinen D."/>
            <person name="Becard G."/>
            <person name="Bonfante P."/>
            <person name="Paszkowski U."/>
            <person name="Shachar-Hill Y."/>
            <person name="Young J.P."/>
            <person name="Sanders I.R."/>
            <person name="Henrissat B."/>
            <person name="Rensing S.A."/>
            <person name="Grigoriev I.V."/>
            <person name="Corradi N."/>
            <person name="Roux C."/>
            <person name="Martin F."/>
        </authorList>
    </citation>
    <scope>NUCLEOTIDE SEQUENCE</scope>
    <source>
        <strain evidence="1">DAOM 197198</strain>
    </source>
</reference>
<dbReference type="AlphaFoldDB" id="U9USS4"/>
<gene>
    <name evidence="1" type="ORF">GLOINDRAFT_91262</name>
</gene>
<dbReference type="HOGENOM" id="CLU_1807220_0_0_1"/>
<dbReference type="VEuPathDB" id="FungiDB:RhiirFUN_008247"/>
<evidence type="ECO:0000313" key="1">
    <source>
        <dbReference type="EMBL" id="ESA22767.1"/>
    </source>
</evidence>